<evidence type="ECO:0000313" key="3">
    <source>
        <dbReference type="Proteomes" id="UP000076837"/>
    </source>
</evidence>
<feature type="domain" description="Heterokaryon incompatibility" evidence="1">
    <location>
        <begin position="2"/>
        <end position="88"/>
    </location>
</feature>
<dbReference type="PANTHER" id="PTHR24148:SF64">
    <property type="entry name" value="HETEROKARYON INCOMPATIBILITY DOMAIN-CONTAINING PROTEIN"/>
    <property type="match status" value="1"/>
</dbReference>
<protein>
    <recommendedName>
        <fullName evidence="1">Heterokaryon incompatibility domain-containing protein</fullName>
    </recommendedName>
</protein>
<proteinExistence type="predicted"/>
<name>A0A163BJ88_DIDRA</name>
<keyword evidence="3" id="KW-1185">Reference proteome</keyword>
<dbReference type="PANTHER" id="PTHR24148">
    <property type="entry name" value="ANKYRIN REPEAT DOMAIN-CONTAINING PROTEIN 39 HOMOLOG-RELATED"/>
    <property type="match status" value="1"/>
</dbReference>
<evidence type="ECO:0000313" key="2">
    <source>
        <dbReference type="EMBL" id="KZM21801.1"/>
    </source>
</evidence>
<dbReference type="AlphaFoldDB" id="A0A163BJ88"/>
<organism evidence="2 3">
    <name type="scientific">Didymella rabiei</name>
    <name type="common">Chickpea ascochyta blight fungus</name>
    <name type="synonym">Mycosphaerella rabiei</name>
    <dbReference type="NCBI Taxonomy" id="5454"/>
    <lineage>
        <taxon>Eukaryota</taxon>
        <taxon>Fungi</taxon>
        <taxon>Dikarya</taxon>
        <taxon>Ascomycota</taxon>
        <taxon>Pezizomycotina</taxon>
        <taxon>Dothideomycetes</taxon>
        <taxon>Pleosporomycetidae</taxon>
        <taxon>Pleosporales</taxon>
        <taxon>Pleosporineae</taxon>
        <taxon>Didymellaceae</taxon>
        <taxon>Ascochyta</taxon>
    </lineage>
</organism>
<accession>A0A163BJ88</accession>
<dbReference type="InterPro" id="IPR052895">
    <property type="entry name" value="HetReg/Transcr_Mod"/>
</dbReference>
<dbReference type="Proteomes" id="UP000076837">
    <property type="component" value="Unassembled WGS sequence"/>
</dbReference>
<dbReference type="STRING" id="5454.A0A163BJ88"/>
<comment type="caution">
    <text evidence="2">The sequence shown here is derived from an EMBL/GenBank/DDBJ whole genome shotgun (WGS) entry which is preliminary data.</text>
</comment>
<reference evidence="2 3" key="1">
    <citation type="journal article" date="2016" name="Sci. Rep.">
        <title>Draft genome sequencing and secretome analysis of fungal phytopathogen Ascochyta rabiei provides insight into the necrotrophic effector repertoire.</title>
        <authorList>
            <person name="Verma S."/>
            <person name="Gazara R.K."/>
            <person name="Nizam S."/>
            <person name="Parween S."/>
            <person name="Chattopadhyay D."/>
            <person name="Verma P.K."/>
        </authorList>
    </citation>
    <scope>NUCLEOTIDE SEQUENCE [LARGE SCALE GENOMIC DNA]</scope>
    <source>
        <strain evidence="2 3">ArDII</strain>
    </source>
</reference>
<dbReference type="InterPro" id="IPR010730">
    <property type="entry name" value="HET"/>
</dbReference>
<sequence>MHQVGMMRDVFEGASSTTVWLGLSTVGECESAMKFLAHIGSDGDLHLDPLLVPYVEVEGMNILSSQIIAGLKSLFGSSWWSRVWTVQEWFLSRHAVFQSGPLLIEGLNVQRALDHWNSHMYDQACCYGFLVGHPKGRDLFAHFDKLFYLTQDTVGSSLPYTISLFRDNCVVTDPRDKGYGILSLARGQYENAVDADYTQTIEAAFQATTIQMIRQTGSLEVLSHIPGAVDPELALPSYVTD</sequence>
<evidence type="ECO:0000259" key="1">
    <source>
        <dbReference type="Pfam" id="PF06985"/>
    </source>
</evidence>
<gene>
    <name evidence="2" type="ORF">ST47_g7127</name>
</gene>
<dbReference type="EMBL" id="JYNV01000240">
    <property type="protein sequence ID" value="KZM21801.1"/>
    <property type="molecule type" value="Genomic_DNA"/>
</dbReference>
<dbReference type="Pfam" id="PF06985">
    <property type="entry name" value="HET"/>
    <property type="match status" value="1"/>
</dbReference>